<keyword evidence="1" id="KW-0812">Transmembrane</keyword>
<feature type="transmembrane region" description="Helical" evidence="1">
    <location>
        <begin position="12"/>
        <end position="36"/>
    </location>
</feature>
<comment type="caution">
    <text evidence="2">The sequence shown here is derived from an EMBL/GenBank/DDBJ whole genome shotgun (WGS) entry which is preliminary data.</text>
</comment>
<evidence type="ECO:0000313" key="2">
    <source>
        <dbReference type="EMBL" id="OGX91763.1"/>
    </source>
</evidence>
<feature type="transmembrane region" description="Helical" evidence="1">
    <location>
        <begin position="96"/>
        <end position="115"/>
    </location>
</feature>
<dbReference type="InterPro" id="IPR021279">
    <property type="entry name" value="DUF2721"/>
</dbReference>
<gene>
    <name evidence="2" type="ORF">BEN49_18455</name>
</gene>
<name>A0A1G1TLL6_9BACT</name>
<reference evidence="2 3" key="1">
    <citation type="submission" date="2016-08" db="EMBL/GenBank/DDBJ databases">
        <title>Hymenobacter coccineus sp. nov., Hymenobacter lapidarius sp. nov. and Hymenobacter glacialis sp. nov., isolated from Antarctic soil.</title>
        <authorList>
            <person name="Sedlacek I."/>
            <person name="Kralova S."/>
            <person name="Kyrova K."/>
            <person name="Maslanova I."/>
            <person name="Stankova E."/>
            <person name="Vrbovska V."/>
            <person name="Nemec M."/>
            <person name="Bartak M."/>
            <person name="Svec P."/>
            <person name="Busse H.-J."/>
            <person name="Pantucek R."/>
        </authorList>
    </citation>
    <scope>NUCLEOTIDE SEQUENCE [LARGE SCALE GENOMIC DNA]</scope>
    <source>
        <strain evidence="2 3">CCM 8649</strain>
    </source>
</reference>
<dbReference type="OrthoDB" id="794540at2"/>
<accession>A0A1G1TLL6</accession>
<evidence type="ECO:0000256" key="1">
    <source>
        <dbReference type="SAM" id="Phobius"/>
    </source>
</evidence>
<dbReference type="Pfam" id="PF11026">
    <property type="entry name" value="DUF2721"/>
    <property type="match status" value="1"/>
</dbReference>
<keyword evidence="3" id="KW-1185">Reference proteome</keyword>
<sequence length="169" mass="17873">MPHPAIFLRDVPGALTALSAMVTPAILVSACGALVLTTSQRLSRSLERVRAVAAALKSLRDATAAGAPPDADEHGYLTQQLVFSARRARLLQQAMTCLYLALGIFVASIVVIGAIEVLALTAAWLLTGLALAGSGMFFYASVLLIWESRVALRDVGSETDYLVQHNPLA</sequence>
<feature type="transmembrane region" description="Helical" evidence="1">
    <location>
        <begin position="121"/>
        <end position="146"/>
    </location>
</feature>
<evidence type="ECO:0008006" key="4">
    <source>
        <dbReference type="Google" id="ProtNLM"/>
    </source>
</evidence>
<keyword evidence="1" id="KW-0472">Membrane</keyword>
<keyword evidence="1" id="KW-1133">Transmembrane helix</keyword>
<dbReference type="EMBL" id="MDZA01000034">
    <property type="protein sequence ID" value="OGX91763.1"/>
    <property type="molecule type" value="Genomic_DNA"/>
</dbReference>
<dbReference type="Proteomes" id="UP000177506">
    <property type="component" value="Unassembled WGS sequence"/>
</dbReference>
<organism evidence="2 3">
    <name type="scientific">Hymenobacter coccineus</name>
    <dbReference type="NCBI Taxonomy" id="1908235"/>
    <lineage>
        <taxon>Bacteria</taxon>
        <taxon>Pseudomonadati</taxon>
        <taxon>Bacteroidota</taxon>
        <taxon>Cytophagia</taxon>
        <taxon>Cytophagales</taxon>
        <taxon>Hymenobacteraceae</taxon>
        <taxon>Hymenobacter</taxon>
    </lineage>
</organism>
<protein>
    <recommendedName>
        <fullName evidence="4">DUF2721 domain-containing protein</fullName>
    </recommendedName>
</protein>
<proteinExistence type="predicted"/>
<dbReference type="RefSeq" id="WP_070740505.1">
    <property type="nucleotide sequence ID" value="NZ_MDZA01000034.1"/>
</dbReference>
<evidence type="ECO:0000313" key="3">
    <source>
        <dbReference type="Proteomes" id="UP000177506"/>
    </source>
</evidence>
<dbReference type="AlphaFoldDB" id="A0A1G1TLL6"/>